<comment type="caution">
    <text evidence="5">The sequence shown here is derived from an EMBL/GenBank/DDBJ whole genome shotgun (WGS) entry which is preliminary data.</text>
</comment>
<dbReference type="STRING" id="93625.A0A409XRZ8"/>
<gene>
    <name evidence="5" type="ORF">CVT25_008478</name>
</gene>
<dbReference type="InterPro" id="IPR027417">
    <property type="entry name" value="P-loop_NTPase"/>
</dbReference>
<dbReference type="PRINTS" id="PR00449">
    <property type="entry name" value="RASTRNSFRMNG"/>
</dbReference>
<dbReference type="EMBL" id="NHYD01000729">
    <property type="protein sequence ID" value="PPQ93484.1"/>
    <property type="molecule type" value="Genomic_DNA"/>
</dbReference>
<evidence type="ECO:0000313" key="6">
    <source>
        <dbReference type="Proteomes" id="UP000283269"/>
    </source>
</evidence>
<dbReference type="SUPFAM" id="SSF52540">
    <property type="entry name" value="P-loop containing nucleoside triphosphate hydrolases"/>
    <property type="match status" value="1"/>
</dbReference>
<protein>
    <submittedName>
        <fullName evidence="5">Uncharacterized protein</fullName>
    </submittedName>
</protein>
<dbReference type="Proteomes" id="UP000283269">
    <property type="component" value="Unassembled WGS sequence"/>
</dbReference>
<dbReference type="PROSITE" id="PS51420">
    <property type="entry name" value="RHO"/>
    <property type="match status" value="1"/>
</dbReference>
<sequence>MDSATGSALSRRRDAKRKLVGVGDGGCGKTCLLIVYAENRFPEVRTLHQIIFLIVDVDVENDISCIQPTAFENYVTLVQHENRLIEVGLWDTAGQEDYDRLRPLSYPESDVILIVFSVDFPTSLANVLDKPEASHFCPSTPILLIGIKTDLRADPTTVRMLSAQGQVPDTPEQGRSSTRTSAQRTKSAARRQARASGRCSTPPSERQSGRPLGQDHQAAKWWKEGSRTLKAICTYLPTLFSEQFIKDGEWEREWSDVMAYTKSGDPFVGPVRQVQVATNDDEDHSENQYDGQYISAGYSGHGVPRAYACAEAEAGMIAAQIQGKDWKAPAWLPEQYLKWATKS</sequence>
<dbReference type="SMART" id="SM00174">
    <property type="entry name" value="RHO"/>
    <property type="match status" value="1"/>
</dbReference>
<name>A0A409XRZ8_PSICY</name>
<dbReference type="Pfam" id="PF00071">
    <property type="entry name" value="Ras"/>
    <property type="match status" value="2"/>
</dbReference>
<dbReference type="NCBIfam" id="TIGR00231">
    <property type="entry name" value="small_GTP"/>
    <property type="match status" value="1"/>
</dbReference>
<feature type="compositionally biased region" description="Low complexity" evidence="4">
    <location>
        <begin position="173"/>
        <end position="186"/>
    </location>
</feature>
<dbReference type="GO" id="GO:0005525">
    <property type="term" value="F:GTP binding"/>
    <property type="evidence" value="ECO:0007669"/>
    <property type="project" value="UniProtKB-KW"/>
</dbReference>
<organism evidence="5 6">
    <name type="scientific">Psilocybe cyanescens</name>
    <dbReference type="NCBI Taxonomy" id="93625"/>
    <lineage>
        <taxon>Eukaryota</taxon>
        <taxon>Fungi</taxon>
        <taxon>Dikarya</taxon>
        <taxon>Basidiomycota</taxon>
        <taxon>Agaricomycotina</taxon>
        <taxon>Agaricomycetes</taxon>
        <taxon>Agaricomycetidae</taxon>
        <taxon>Agaricales</taxon>
        <taxon>Agaricineae</taxon>
        <taxon>Strophariaceae</taxon>
        <taxon>Psilocybe</taxon>
    </lineage>
</organism>
<reference evidence="5 6" key="1">
    <citation type="journal article" date="2018" name="Evol. Lett.">
        <title>Horizontal gene cluster transfer increased hallucinogenic mushroom diversity.</title>
        <authorList>
            <person name="Reynolds H.T."/>
            <person name="Vijayakumar V."/>
            <person name="Gluck-Thaler E."/>
            <person name="Korotkin H.B."/>
            <person name="Matheny P.B."/>
            <person name="Slot J.C."/>
        </authorList>
    </citation>
    <scope>NUCLEOTIDE SEQUENCE [LARGE SCALE GENOMIC DNA]</scope>
    <source>
        <strain evidence="5 6">2631</strain>
    </source>
</reference>
<evidence type="ECO:0000256" key="1">
    <source>
        <dbReference type="ARBA" id="ARBA00022481"/>
    </source>
</evidence>
<dbReference type="PANTHER" id="PTHR24072">
    <property type="entry name" value="RHO FAMILY GTPASE"/>
    <property type="match status" value="1"/>
</dbReference>
<keyword evidence="3" id="KW-0342">GTP-binding</keyword>
<accession>A0A409XRZ8</accession>
<dbReference type="GO" id="GO:0003924">
    <property type="term" value="F:GTPase activity"/>
    <property type="evidence" value="ECO:0007669"/>
    <property type="project" value="InterPro"/>
</dbReference>
<keyword evidence="1" id="KW-0488">Methylation</keyword>
<dbReference type="FunCoup" id="A0A409XRZ8">
    <property type="interactions" value="305"/>
</dbReference>
<dbReference type="InterPro" id="IPR005225">
    <property type="entry name" value="Small_GTP-bd"/>
</dbReference>
<evidence type="ECO:0000313" key="5">
    <source>
        <dbReference type="EMBL" id="PPQ93484.1"/>
    </source>
</evidence>
<dbReference type="GO" id="GO:0007264">
    <property type="term" value="P:small GTPase-mediated signal transduction"/>
    <property type="evidence" value="ECO:0007669"/>
    <property type="project" value="InterPro"/>
</dbReference>
<feature type="region of interest" description="Disordered" evidence="4">
    <location>
        <begin position="160"/>
        <end position="219"/>
    </location>
</feature>
<dbReference type="InterPro" id="IPR001806">
    <property type="entry name" value="Small_GTPase"/>
</dbReference>
<dbReference type="Gene3D" id="3.40.50.300">
    <property type="entry name" value="P-loop containing nucleotide triphosphate hydrolases"/>
    <property type="match status" value="1"/>
</dbReference>
<dbReference type="OrthoDB" id="429143at2759"/>
<evidence type="ECO:0000256" key="4">
    <source>
        <dbReference type="SAM" id="MobiDB-lite"/>
    </source>
</evidence>
<dbReference type="AlphaFoldDB" id="A0A409XRZ8"/>
<proteinExistence type="predicted"/>
<keyword evidence="2" id="KW-0547">Nucleotide-binding</keyword>
<evidence type="ECO:0000256" key="2">
    <source>
        <dbReference type="ARBA" id="ARBA00022741"/>
    </source>
</evidence>
<dbReference type="InParanoid" id="A0A409XRZ8"/>
<keyword evidence="6" id="KW-1185">Reference proteome</keyword>
<dbReference type="SMART" id="SM00175">
    <property type="entry name" value="RAB"/>
    <property type="match status" value="1"/>
</dbReference>
<evidence type="ECO:0000256" key="3">
    <source>
        <dbReference type="ARBA" id="ARBA00023134"/>
    </source>
</evidence>
<dbReference type="InterPro" id="IPR003578">
    <property type="entry name" value="Small_GTPase_Rho"/>
</dbReference>